<name>A0A1J7J233_9PEZI</name>
<evidence type="ECO:0000313" key="1">
    <source>
        <dbReference type="EMBL" id="OIW27377.1"/>
    </source>
</evidence>
<keyword evidence="2" id="KW-1185">Reference proteome</keyword>
<dbReference type="OrthoDB" id="4579406at2759"/>
<dbReference type="Proteomes" id="UP000182658">
    <property type="component" value="Unassembled WGS sequence"/>
</dbReference>
<dbReference type="AlphaFoldDB" id="A0A1J7J233"/>
<protein>
    <submittedName>
        <fullName evidence="1">Uncharacterized protein</fullName>
    </submittedName>
</protein>
<evidence type="ECO:0000313" key="2">
    <source>
        <dbReference type="Proteomes" id="UP000182658"/>
    </source>
</evidence>
<accession>A0A1J7J233</accession>
<proteinExistence type="predicted"/>
<dbReference type="InParanoid" id="A0A1J7J233"/>
<dbReference type="EMBL" id="KV875099">
    <property type="protein sequence ID" value="OIW27377.1"/>
    <property type="molecule type" value="Genomic_DNA"/>
</dbReference>
<organism evidence="1 2">
    <name type="scientific">Coniochaeta ligniaria NRRL 30616</name>
    <dbReference type="NCBI Taxonomy" id="1408157"/>
    <lineage>
        <taxon>Eukaryota</taxon>
        <taxon>Fungi</taxon>
        <taxon>Dikarya</taxon>
        <taxon>Ascomycota</taxon>
        <taxon>Pezizomycotina</taxon>
        <taxon>Sordariomycetes</taxon>
        <taxon>Sordariomycetidae</taxon>
        <taxon>Coniochaetales</taxon>
        <taxon>Coniochaetaceae</taxon>
        <taxon>Coniochaeta</taxon>
    </lineage>
</organism>
<reference evidence="1 2" key="1">
    <citation type="submission" date="2016-10" db="EMBL/GenBank/DDBJ databases">
        <title>Draft genome sequence of Coniochaeta ligniaria NRRL30616, a lignocellulolytic fungus for bioabatement of inhibitors in plant biomass hydrolysates.</title>
        <authorList>
            <consortium name="DOE Joint Genome Institute"/>
            <person name="Jimenez D.J."/>
            <person name="Hector R.E."/>
            <person name="Riley R."/>
            <person name="Sun H."/>
            <person name="Grigoriev I.V."/>
            <person name="Van Elsas J.D."/>
            <person name="Nichols N.N."/>
        </authorList>
    </citation>
    <scope>NUCLEOTIDE SEQUENCE [LARGE SCALE GENOMIC DNA]</scope>
    <source>
        <strain evidence="1 2">NRRL 30616</strain>
    </source>
</reference>
<sequence>MPSESIASYQLRADDLKEWLENRFPGSRIEITVTEGFYVVELPQALSTADYKALAKFKRMRWRG</sequence>
<gene>
    <name evidence="1" type="ORF">CONLIGDRAFT_682432</name>
</gene>